<dbReference type="EMBL" id="JAHBBH010000006">
    <property type="protein sequence ID" value="MBW3092033.1"/>
    <property type="molecule type" value="Genomic_DNA"/>
</dbReference>
<sequence length="356" mass="36124">MTNQGTAALATVESAGSEDGITLIIHAGAGDRGKHHTPERSEQVKADLTRALDAGYAVLEAGGSAEDAVIAAIHVMEDAPEFNAGRGAALTSDGLARMDACLMDGDGSVGAVAGVGTVKNPIDAARAVKDQTKHVLFADPTDEEIAAWGVETRPAEYFVTEARRRSLAEAQAGGDAWAKRAEDDGHHDTGAAGVCHSGEAADTVGGPAYRSASGSQSGVIGDEKHGTIGAVARDAAGRIAAGTSTGGITNQMHGRVGDSPLPGCGTFADQRTVAVSCTGIGEAFIKAVAAHQVSDRVRFAGESVHDAAVATLAEVASHHGDGGMIVLPATGRGVVAYNSEMMNFGYRSAVGERVNE</sequence>
<dbReference type="Proteomes" id="UP000700815">
    <property type="component" value="Unassembled WGS sequence"/>
</dbReference>
<evidence type="ECO:0000313" key="2">
    <source>
        <dbReference type="Proteomes" id="UP000700815"/>
    </source>
</evidence>
<dbReference type="PANTHER" id="PTHR10188">
    <property type="entry name" value="L-ASPARAGINASE"/>
    <property type="match status" value="1"/>
</dbReference>
<keyword evidence="2" id="KW-1185">Reference proteome</keyword>
<comment type="caution">
    <text evidence="1">The sequence shown here is derived from an EMBL/GenBank/DDBJ whole genome shotgun (WGS) entry which is preliminary data.</text>
</comment>
<reference evidence="1 2" key="1">
    <citation type="submission" date="2021-05" db="EMBL/GenBank/DDBJ databases">
        <title>Phylogenetic classification of ten novel species belonging to the genus Bifidobacterium comprising B. colchicus sp. nov., B. abeli sp. nov., B. bicoloris sp. nov., B. guerezis sp. nov., B. rosaliae sp. nov., B. santillanensis sp. nov., B. argentati sp. nov., B. amazzoni sp. nov., B. pluviali sp. nov., and B. pinnaculum sp. nov.</title>
        <authorList>
            <person name="Lugli G.A."/>
            <person name="Ruiz Garcia L."/>
            <person name="Margolles A."/>
            <person name="Ventura M."/>
        </authorList>
    </citation>
    <scope>NUCLEOTIDE SEQUENCE [LARGE SCALE GENOMIC DNA]</scope>
    <source>
        <strain evidence="1 2">82T10</strain>
    </source>
</reference>
<accession>A0ABS6WDC8</accession>
<dbReference type="CDD" id="cd04512">
    <property type="entry name" value="Ntn_Asparaginase_2_like"/>
    <property type="match status" value="1"/>
</dbReference>
<proteinExistence type="predicted"/>
<name>A0ABS6WDC8_9BIFI</name>
<dbReference type="RefSeq" id="WP_219058133.1">
    <property type="nucleotide sequence ID" value="NZ_JAHBBH010000006.1"/>
</dbReference>
<gene>
    <name evidence="1" type="ORF">KIH79_03500</name>
</gene>
<evidence type="ECO:0000313" key="1">
    <source>
        <dbReference type="EMBL" id="MBW3092033.1"/>
    </source>
</evidence>
<organism evidence="1 2">
    <name type="scientific">Bifidobacterium miconis</name>
    <dbReference type="NCBI Taxonomy" id="2834435"/>
    <lineage>
        <taxon>Bacteria</taxon>
        <taxon>Bacillati</taxon>
        <taxon>Actinomycetota</taxon>
        <taxon>Actinomycetes</taxon>
        <taxon>Bifidobacteriales</taxon>
        <taxon>Bifidobacteriaceae</taxon>
        <taxon>Bifidobacterium</taxon>
    </lineage>
</organism>
<dbReference type="Pfam" id="PF01112">
    <property type="entry name" value="Asparaginase_2"/>
    <property type="match status" value="1"/>
</dbReference>
<protein>
    <submittedName>
        <fullName evidence="1">Isoaspartyl peptidase/L-asparaginase</fullName>
    </submittedName>
</protein>
<dbReference type="InterPro" id="IPR000246">
    <property type="entry name" value="Peptidase_T2"/>
</dbReference>
<dbReference type="PANTHER" id="PTHR10188:SF6">
    <property type="entry name" value="N(4)-(BETA-N-ACETYLGLUCOSAMINYL)-L-ASPARAGINASE"/>
    <property type="match status" value="1"/>
</dbReference>